<evidence type="ECO:0000256" key="10">
    <source>
        <dbReference type="ARBA" id="ARBA00047746"/>
    </source>
</evidence>
<evidence type="ECO:0000256" key="9">
    <source>
        <dbReference type="ARBA" id="ARBA00045316"/>
    </source>
</evidence>
<keyword evidence="3 15" id="KW-0436">Ligase</keyword>
<comment type="catalytic activity">
    <reaction evidence="11">
        <text>a 3'-end 2',3'-cyclophospho-ribonucleotide-RNA + a 5'-end dephospho-ribonucleoside-RNA + GTP + H2O = a ribonucleotidyl-ribonucleotide-RNA + GMP + diphosphate + H(+)</text>
        <dbReference type="Rhea" id="RHEA:68080"/>
        <dbReference type="Rhea" id="RHEA-COMP:10464"/>
        <dbReference type="Rhea" id="RHEA-COMP:13936"/>
        <dbReference type="Rhea" id="RHEA-COMP:17355"/>
        <dbReference type="ChEBI" id="CHEBI:15377"/>
        <dbReference type="ChEBI" id="CHEBI:15378"/>
        <dbReference type="ChEBI" id="CHEBI:33019"/>
        <dbReference type="ChEBI" id="CHEBI:37565"/>
        <dbReference type="ChEBI" id="CHEBI:58115"/>
        <dbReference type="ChEBI" id="CHEBI:83064"/>
        <dbReference type="ChEBI" id="CHEBI:138284"/>
        <dbReference type="ChEBI" id="CHEBI:173118"/>
        <dbReference type="EC" id="6.5.1.8"/>
    </reaction>
</comment>
<keyword evidence="7 14" id="KW-0464">Manganese</keyword>
<comment type="function">
    <text evidence="9">Essential for tRNA splicing and maturation. Acts by directly joining spliced tRNA halves to mature-sized tRNAs. Joins RNA with 2',3'-cyclic-phosphate or 3'-phosphate ends to RNA with 5'-hydroxy ends.</text>
</comment>
<evidence type="ECO:0000256" key="12">
    <source>
        <dbReference type="PIRSR" id="PIRSR601233-1"/>
    </source>
</evidence>
<dbReference type="PROSITE" id="PS01288">
    <property type="entry name" value="UPF0027"/>
    <property type="match status" value="1"/>
</dbReference>
<evidence type="ECO:0000256" key="13">
    <source>
        <dbReference type="PIRSR" id="PIRSR601233-2"/>
    </source>
</evidence>
<reference evidence="16" key="1">
    <citation type="journal article" date="2001" name="Int. J. Syst. Evol. Microbiol.">
        <title>Methanofollis aquaemaris sp. nov., a methanogen isolated from an aquaculture fish pond.</title>
        <authorList>
            <person name="Lai M.C."/>
            <person name="Chen S.C."/>
        </authorList>
    </citation>
    <scope>NUCLEOTIDE SEQUENCE</scope>
    <source>
        <strain evidence="16">N2F9704</strain>
    </source>
</reference>
<feature type="binding site" evidence="13">
    <location>
        <position position="476"/>
    </location>
    <ligand>
        <name>GMP</name>
        <dbReference type="ChEBI" id="CHEBI:58115"/>
    </ligand>
</feature>
<evidence type="ECO:0000256" key="6">
    <source>
        <dbReference type="ARBA" id="ARBA00023134"/>
    </source>
</evidence>
<evidence type="ECO:0000256" key="11">
    <source>
        <dbReference type="ARBA" id="ARBA00049514"/>
    </source>
</evidence>
<dbReference type="Proteomes" id="UP001042704">
    <property type="component" value="Chromosome"/>
</dbReference>
<evidence type="ECO:0000256" key="14">
    <source>
        <dbReference type="PIRSR" id="PIRSR601233-3"/>
    </source>
</evidence>
<reference evidence="16" key="2">
    <citation type="submission" date="2019-02" db="EMBL/GenBank/DDBJ databases">
        <authorList>
            <person name="Chen S.-C."/>
            <person name="Chien H.-H."/>
            <person name="Lai M.-C."/>
        </authorList>
    </citation>
    <scope>NUCLEOTIDE SEQUENCE</scope>
    <source>
        <strain evidence="16">N2F9704</strain>
    </source>
</reference>
<dbReference type="GO" id="GO:0005525">
    <property type="term" value="F:GTP binding"/>
    <property type="evidence" value="ECO:0007669"/>
    <property type="project" value="UniProtKB-KW"/>
</dbReference>
<evidence type="ECO:0000256" key="2">
    <source>
        <dbReference type="ARBA" id="ARBA00011245"/>
    </source>
</evidence>
<evidence type="ECO:0000256" key="8">
    <source>
        <dbReference type="ARBA" id="ARBA00033766"/>
    </source>
</evidence>
<evidence type="ECO:0000256" key="1">
    <source>
        <dbReference type="ARBA" id="ARBA00008071"/>
    </source>
</evidence>
<dbReference type="GO" id="GO:0170057">
    <property type="term" value="F:RNA ligase (GTP) activity"/>
    <property type="evidence" value="ECO:0007669"/>
    <property type="project" value="UniProtKB-EC"/>
</dbReference>
<feature type="binding site" evidence="13">
    <location>
        <begin position="374"/>
        <end position="377"/>
    </location>
    <ligand>
        <name>GMP</name>
        <dbReference type="ChEBI" id="CHEBI:58115"/>
    </ligand>
</feature>
<evidence type="ECO:0000313" key="17">
    <source>
        <dbReference type="Proteomes" id="UP001042704"/>
    </source>
</evidence>
<evidence type="ECO:0000256" key="15">
    <source>
        <dbReference type="RuleBase" id="RU371113"/>
    </source>
</evidence>
<dbReference type="SUPFAM" id="SSF103365">
    <property type="entry name" value="Hypothetical protein PH1602"/>
    <property type="match status" value="1"/>
</dbReference>
<dbReference type="PANTHER" id="PTHR11118">
    <property type="entry name" value="RNA-SPLICING LIGASE RTCB HOMOLOG"/>
    <property type="match status" value="1"/>
</dbReference>
<feature type="binding site" evidence="13">
    <location>
        <begin position="400"/>
        <end position="403"/>
    </location>
    <ligand>
        <name>GMP</name>
        <dbReference type="ChEBI" id="CHEBI:58115"/>
    </ligand>
</feature>
<evidence type="ECO:0000256" key="5">
    <source>
        <dbReference type="ARBA" id="ARBA00022741"/>
    </source>
</evidence>
<feature type="binding site" evidence="14">
    <location>
        <position position="233"/>
    </location>
    <ligand>
        <name>Mn(2+)</name>
        <dbReference type="ChEBI" id="CHEBI:29035"/>
        <label>2</label>
    </ligand>
</feature>
<evidence type="ECO:0000256" key="7">
    <source>
        <dbReference type="ARBA" id="ARBA00023211"/>
    </source>
</evidence>
<feature type="binding site" evidence="13">
    <location>
        <position position="381"/>
    </location>
    <ligand>
        <name>GMP</name>
        <dbReference type="ChEBI" id="CHEBI:58115"/>
    </ligand>
</feature>
<feature type="binding site" evidence="14">
    <location>
        <position position="202"/>
    </location>
    <ligand>
        <name>Mn(2+)</name>
        <dbReference type="ChEBI" id="CHEBI:29035"/>
        <label>1</label>
    </ligand>
</feature>
<dbReference type="EMBL" id="CP036172">
    <property type="protein sequence ID" value="QSZ68333.1"/>
    <property type="molecule type" value="Genomic_DNA"/>
</dbReference>
<proteinExistence type="inferred from homology"/>
<name>A0A8A3S8W3_9EURY</name>
<dbReference type="GO" id="GO:0003972">
    <property type="term" value="F:RNA ligase (ATP) activity"/>
    <property type="evidence" value="ECO:0007669"/>
    <property type="project" value="TreeGrafter"/>
</dbReference>
<dbReference type="GO" id="GO:0072669">
    <property type="term" value="C:tRNA-splicing ligase complex"/>
    <property type="evidence" value="ECO:0007669"/>
    <property type="project" value="TreeGrafter"/>
</dbReference>
<evidence type="ECO:0000256" key="3">
    <source>
        <dbReference type="ARBA" id="ARBA00022598"/>
    </source>
</evidence>
<dbReference type="InterPro" id="IPR036025">
    <property type="entry name" value="RtcB-like_sf"/>
</dbReference>
<feature type="binding site" evidence="13">
    <location>
        <begin position="201"/>
        <end position="205"/>
    </location>
    <ligand>
        <name>GMP</name>
        <dbReference type="ChEBI" id="CHEBI:58115"/>
    </ligand>
</feature>
<dbReference type="EC" id="6.5.1.-" evidence="15"/>
<feature type="active site" description="GMP-histidine intermediate" evidence="12">
    <location>
        <position position="400"/>
    </location>
</feature>
<organism evidence="16 17">
    <name type="scientific">Methanofollis aquaemaris</name>
    <dbReference type="NCBI Taxonomy" id="126734"/>
    <lineage>
        <taxon>Archaea</taxon>
        <taxon>Methanobacteriati</taxon>
        <taxon>Methanobacteriota</taxon>
        <taxon>Stenosarchaea group</taxon>
        <taxon>Methanomicrobia</taxon>
        <taxon>Methanomicrobiales</taxon>
        <taxon>Methanomicrobiaceae</taxon>
        <taxon>Methanofollis</taxon>
    </lineage>
</organism>
<evidence type="ECO:0000256" key="4">
    <source>
        <dbReference type="ARBA" id="ARBA00022723"/>
    </source>
</evidence>
<comment type="catalytic activity">
    <reaction evidence="10">
        <text>a 3'-end 3'-phospho-ribonucleotide-RNA + a 5'-end dephospho-ribonucleoside-RNA + GTP = a ribonucleotidyl-ribonucleotide-RNA + GMP + diphosphate</text>
        <dbReference type="Rhea" id="RHEA:68076"/>
        <dbReference type="Rhea" id="RHEA-COMP:10463"/>
        <dbReference type="Rhea" id="RHEA-COMP:13936"/>
        <dbReference type="Rhea" id="RHEA-COMP:17355"/>
        <dbReference type="ChEBI" id="CHEBI:33019"/>
        <dbReference type="ChEBI" id="CHEBI:37565"/>
        <dbReference type="ChEBI" id="CHEBI:58115"/>
        <dbReference type="ChEBI" id="CHEBI:83062"/>
        <dbReference type="ChEBI" id="CHEBI:138284"/>
        <dbReference type="ChEBI" id="CHEBI:173118"/>
        <dbReference type="EC" id="6.5.1.8"/>
    </reaction>
</comment>
<accession>A0A8A3S8W3</accession>
<dbReference type="Pfam" id="PF01139">
    <property type="entry name" value="RtcB"/>
    <property type="match status" value="1"/>
</dbReference>
<keyword evidence="17" id="KW-1185">Reference proteome</keyword>
<sequence length="477" mass="51693">MLEGMKKIDEVEWEVPVGYVPGMRVPARFFLSEDLEESLEEGAVHQLANVATLPGIVRHALAMPDIHSGYGFPIGGVAAFREETGIISPGGVGYDINCGVRLLATPLRVEDLTQMRALVEELFRTVPTGVGAESRMRLSARGLEEMLVEGVPWAVREGYGIEADAVHCEENGQMQGADAVPVSKRARKRGMPQAGTLGAGNHFLEVQAVDKVFDPGVAAVYGLEEGQVCCMIHCGSRGLGHQVCTDHLRVLESATRRYGIEIPDRQLACAPVHSPEGEAYFGAMAAAANYAWVNRQVITHEVRKVFSRLFGIEYEEMPLVYDVAHNVAKREVHDTDGRRETLYVHRKGATRAFGPGRVEVPQDYRAVGQPVIIPGSMGSFSYVLHGTGTAMERTFGSTCHGAGRVMSRTAAKKSMPGKEVREALLGRGIYVRATSDASIAEEAPAAYKESDKVVDTVTRAGLSMPVVRLRPLGVIKG</sequence>
<dbReference type="InterPro" id="IPR001233">
    <property type="entry name" value="RtcB"/>
</dbReference>
<feature type="binding site" evidence="13">
    <location>
        <begin position="325"/>
        <end position="326"/>
    </location>
    <ligand>
        <name>GMP</name>
        <dbReference type="ChEBI" id="CHEBI:58115"/>
    </ligand>
</feature>
<dbReference type="GO" id="GO:0006388">
    <property type="term" value="P:tRNA splicing, via endonucleolytic cleavage and ligation"/>
    <property type="evidence" value="ECO:0007669"/>
    <property type="project" value="UniProtKB-ARBA"/>
</dbReference>
<dbReference type="KEGG" id="maqe:RJ40_00630"/>
<dbReference type="PANTHER" id="PTHR11118:SF1">
    <property type="entry name" value="RNA-SPLICING LIGASE RTCB HOMOLOG"/>
    <property type="match status" value="1"/>
</dbReference>
<keyword evidence="5 13" id="KW-0547">Nucleotide-binding</keyword>
<comment type="similarity">
    <text evidence="1 15">Belongs to the RtcB family.</text>
</comment>
<comment type="subunit">
    <text evidence="2 15">Monomer.</text>
</comment>
<dbReference type="Gene3D" id="3.90.1860.10">
    <property type="entry name" value="tRNA-splicing ligase RtcB"/>
    <property type="match status" value="1"/>
</dbReference>
<keyword evidence="4 14" id="KW-0479">Metal-binding</keyword>
<comment type="cofactor">
    <cofactor evidence="14 15">
        <name>Mn(2+)</name>
        <dbReference type="ChEBI" id="CHEBI:29035"/>
    </cofactor>
    <text evidence="14 15">Binds 2 manganese ions per subunit.</text>
</comment>
<feature type="binding site" evidence="14">
    <location>
        <position position="325"/>
    </location>
    <ligand>
        <name>Mn(2+)</name>
        <dbReference type="ChEBI" id="CHEBI:29035"/>
        <label>2</label>
    </ligand>
</feature>
<evidence type="ECO:0000313" key="16">
    <source>
        <dbReference type="EMBL" id="QSZ68333.1"/>
    </source>
</evidence>
<feature type="binding site" evidence="14">
    <location>
        <position position="95"/>
    </location>
    <ligand>
        <name>Mn(2+)</name>
        <dbReference type="ChEBI" id="CHEBI:29035"/>
        <label>1</label>
    </ligand>
</feature>
<dbReference type="GeneID" id="76422814"/>
<dbReference type="FunFam" id="3.90.1860.10:FF:000001">
    <property type="entry name" value="tRNA-splicing ligase RtcB homolog"/>
    <property type="match status" value="1"/>
</dbReference>
<dbReference type="AlphaFoldDB" id="A0A8A3S8W3"/>
<keyword evidence="6 13" id="KW-0342">GTP-binding</keyword>
<gene>
    <name evidence="15" type="primary">rtcB</name>
    <name evidence="16" type="ORF">RJ40_00630</name>
</gene>
<dbReference type="RefSeq" id="WP_322743907.1">
    <property type="nucleotide sequence ID" value="NZ_CP036172.1"/>
</dbReference>
<protein>
    <recommendedName>
        <fullName evidence="8 15">tRNA-splicing ligase RtcB</fullName>
        <ecNumber evidence="15">6.5.1.-</ecNumber>
    </recommendedName>
</protein>
<dbReference type="GO" id="GO:0046872">
    <property type="term" value="F:metal ion binding"/>
    <property type="evidence" value="ECO:0007669"/>
    <property type="project" value="UniProtKB-UniRule"/>
</dbReference>